<evidence type="ECO:0000313" key="2">
    <source>
        <dbReference type="EMBL" id="MCS0597468.1"/>
    </source>
</evidence>
<evidence type="ECO:0000313" key="3">
    <source>
        <dbReference type="Proteomes" id="UP001206572"/>
    </source>
</evidence>
<sequence length="403" mass="44098">MPGRFVRRTILVSLAYWTLAVQARETPAPVVRSAAQLESVLASSQPSPLDAFTPYGKRRFLQSLRWNERGVSSFSTALLERELEPRQIADVLAFIDASAYLPMVVNDLAGAPLRLPAPSADAEARLAQILRFTEEEHRDDTAGAVTMTDDTRLERRFVAVFGQRPSRFTLQGLPVGDLPLYFDAAARAAQGGMDSVATRFLMAVYEEMQGRGIDTRRSFDAIVLKRMLEAREFGQARAFAADKLHLAGRAIPTVRDRLGPRFEGRSAYRYDAASNTLVREAVPLPRGTELVMVVDAGCHFSADALAALRDDAAMRARLLKAGLVLITPPRAAFPAGFIGAWNTSNPTLPIRVPYSVGEWQAVDVPNVPRFFLLKDGKVVKQLSGWPAEGHKAALLALLDGAAD</sequence>
<name>A0ABT2ANZ1_9BURK</name>
<keyword evidence="3" id="KW-1185">Reference proteome</keyword>
<comment type="caution">
    <text evidence="2">The sequence shown here is derived from an EMBL/GenBank/DDBJ whole genome shotgun (WGS) entry which is preliminary data.</text>
</comment>
<dbReference type="EMBL" id="JANUHA010000009">
    <property type="protein sequence ID" value="MCS0597468.1"/>
    <property type="molecule type" value="Genomic_DNA"/>
</dbReference>
<feature type="signal peptide" evidence="1">
    <location>
        <begin position="1"/>
        <end position="23"/>
    </location>
</feature>
<feature type="chain" id="PRO_5046428463" description="Thioredoxin domain-containing protein" evidence="1">
    <location>
        <begin position="24"/>
        <end position="403"/>
    </location>
</feature>
<keyword evidence="1" id="KW-0732">Signal</keyword>
<proteinExistence type="predicted"/>
<evidence type="ECO:0000256" key="1">
    <source>
        <dbReference type="SAM" id="SignalP"/>
    </source>
</evidence>
<dbReference type="Proteomes" id="UP001206572">
    <property type="component" value="Unassembled WGS sequence"/>
</dbReference>
<gene>
    <name evidence="2" type="ORF">NX780_14045</name>
</gene>
<reference evidence="2 3" key="1">
    <citation type="submission" date="2022-08" db="EMBL/GenBank/DDBJ databases">
        <title>Reclassification of Massilia species as members of the genera Telluria, Duganella, Pseudoduganella, Mokoshia gen. nov. and Zemynaea gen. nov. using orthogonal and non-orthogonal genome-based approaches.</title>
        <authorList>
            <person name="Bowman J.P."/>
        </authorList>
    </citation>
    <scope>NUCLEOTIDE SEQUENCE [LARGE SCALE GENOMIC DNA]</scope>
    <source>
        <strain evidence="2 3">JCM 31661</strain>
    </source>
</reference>
<protein>
    <recommendedName>
        <fullName evidence="4">Thioredoxin domain-containing protein</fullName>
    </recommendedName>
</protein>
<organism evidence="2 3">
    <name type="scientific">Massilia agri</name>
    <dbReference type="NCBI Taxonomy" id="1886785"/>
    <lineage>
        <taxon>Bacteria</taxon>
        <taxon>Pseudomonadati</taxon>
        <taxon>Pseudomonadota</taxon>
        <taxon>Betaproteobacteria</taxon>
        <taxon>Burkholderiales</taxon>
        <taxon>Oxalobacteraceae</taxon>
        <taxon>Telluria group</taxon>
        <taxon>Massilia</taxon>
    </lineage>
</organism>
<evidence type="ECO:0008006" key="4">
    <source>
        <dbReference type="Google" id="ProtNLM"/>
    </source>
</evidence>
<accession>A0ABT2ANZ1</accession>
<dbReference type="RefSeq" id="WP_258828494.1">
    <property type="nucleotide sequence ID" value="NZ_JANUHA010000009.1"/>
</dbReference>